<dbReference type="AlphaFoldDB" id="A0AAV6TDV6"/>
<reference evidence="2 3" key="1">
    <citation type="journal article" date="2022" name="Nat. Ecol. Evol.">
        <title>A masculinizing supergene underlies an exaggerated male reproductive morph in a spider.</title>
        <authorList>
            <person name="Hendrickx F."/>
            <person name="De Corte Z."/>
            <person name="Sonet G."/>
            <person name="Van Belleghem S.M."/>
            <person name="Kostlbacher S."/>
            <person name="Vangestel C."/>
        </authorList>
    </citation>
    <scope>NUCLEOTIDE SEQUENCE [LARGE SCALE GENOMIC DNA]</scope>
    <source>
        <strain evidence="2">W744_W776</strain>
    </source>
</reference>
<evidence type="ECO:0000313" key="2">
    <source>
        <dbReference type="EMBL" id="KAG8156110.1"/>
    </source>
</evidence>
<gene>
    <name evidence="2" type="ORF">JTE90_012061</name>
</gene>
<feature type="compositionally biased region" description="Polar residues" evidence="1">
    <location>
        <begin position="1"/>
        <end position="11"/>
    </location>
</feature>
<name>A0AAV6TDV6_9ARAC</name>
<feature type="compositionally biased region" description="Low complexity" evidence="1">
    <location>
        <begin position="12"/>
        <end position="23"/>
    </location>
</feature>
<accession>A0AAV6TDV6</accession>
<proteinExistence type="predicted"/>
<dbReference type="EMBL" id="JAFNEN010006325">
    <property type="protein sequence ID" value="KAG8156110.1"/>
    <property type="molecule type" value="Genomic_DNA"/>
</dbReference>
<keyword evidence="3" id="KW-1185">Reference proteome</keyword>
<evidence type="ECO:0000313" key="3">
    <source>
        <dbReference type="Proteomes" id="UP000827092"/>
    </source>
</evidence>
<organism evidence="2 3">
    <name type="scientific">Oedothorax gibbosus</name>
    <dbReference type="NCBI Taxonomy" id="931172"/>
    <lineage>
        <taxon>Eukaryota</taxon>
        <taxon>Metazoa</taxon>
        <taxon>Ecdysozoa</taxon>
        <taxon>Arthropoda</taxon>
        <taxon>Chelicerata</taxon>
        <taxon>Arachnida</taxon>
        <taxon>Araneae</taxon>
        <taxon>Araneomorphae</taxon>
        <taxon>Entelegynae</taxon>
        <taxon>Araneoidea</taxon>
        <taxon>Linyphiidae</taxon>
        <taxon>Erigoninae</taxon>
        <taxon>Oedothorax</taxon>
    </lineage>
</organism>
<evidence type="ECO:0000256" key="1">
    <source>
        <dbReference type="SAM" id="MobiDB-lite"/>
    </source>
</evidence>
<sequence length="80" mass="9052">MRVALSQTRLTAVQSRPRPSARPAARESRVSASRTPSRRARRPAFVRAVVTAVSAVTRSFHNGRDVVMSRVRPSRRDERR</sequence>
<comment type="caution">
    <text evidence="2">The sequence shown here is derived from an EMBL/GenBank/DDBJ whole genome shotgun (WGS) entry which is preliminary data.</text>
</comment>
<feature type="region of interest" description="Disordered" evidence="1">
    <location>
        <begin position="1"/>
        <end position="42"/>
    </location>
</feature>
<dbReference type="Proteomes" id="UP000827092">
    <property type="component" value="Unassembled WGS sequence"/>
</dbReference>
<protein>
    <submittedName>
        <fullName evidence="2">Uncharacterized protein</fullName>
    </submittedName>
</protein>